<feature type="transmembrane region" description="Helical" evidence="6">
    <location>
        <begin position="50"/>
        <end position="75"/>
    </location>
</feature>
<dbReference type="NCBIfam" id="NF037997">
    <property type="entry name" value="Na_Pi_symport"/>
    <property type="match status" value="1"/>
</dbReference>
<evidence type="ECO:0000256" key="6">
    <source>
        <dbReference type="SAM" id="Phobius"/>
    </source>
</evidence>
<protein>
    <submittedName>
        <fullName evidence="8">Sodium:phosphate symporter</fullName>
    </submittedName>
</protein>
<sequence length="551" mass="58538">MSTLVVFFQIGGAVALLLFGLGLVRDGITAAFGLRLKTALGVGTRTGPRAFVSGLVATLGLQSSTATALLTASFLDRQLIGARMSQIVLLGANVGTAVTALIISTGIEALASALVLVGLIAYRRKDTTAGGVGKALVGVGLMLISLTLLGEGSEPLRQSAAVGAFLGMLDSAWLVALLFSAGIAALCSSSLAAVMLVATLDVPPGLCVALVLGANLGGAIPPVLATMGSSLAARRLTIGNLVVRAAGCLVVLPFAGPFGTALHELPLNLTGLAVETHLAFNLALALAVAPLAGLLTNALTRMLREDEAQALDAPPNWLDEEVLSEPVQALAGASRQVLAIGDDIGQMLELTRLAFRRNTEAPLAEVSELEKRVDEAQQRVKIYLTRLGRNADENDHRRSFAILDYVINLEHVGDIVEKGLASAVRKKIRFQLLFSDTGYKELDSMFLMTIETLRMAQTVFMIRNTDIARKMIEQKVEVRAREKQSAQRHLMRLQDGDPRSRETSSLHLDILRDLKRINAHLVSVAHPILDEEGLLIESRLREAATGKPGRG</sequence>
<name>A0A8J3M9B0_9RHOB</name>
<dbReference type="Pfam" id="PF02690">
    <property type="entry name" value="Na_Pi_cotrans"/>
    <property type="match status" value="1"/>
</dbReference>
<dbReference type="GO" id="GO:0005436">
    <property type="term" value="F:sodium:phosphate symporter activity"/>
    <property type="evidence" value="ECO:0007669"/>
    <property type="project" value="InterPro"/>
</dbReference>
<feature type="transmembrane region" description="Helical" evidence="6">
    <location>
        <begin position="202"/>
        <end position="224"/>
    </location>
</feature>
<dbReference type="EMBL" id="BNCJ01000016">
    <property type="protein sequence ID" value="GHF65217.1"/>
    <property type="molecule type" value="Genomic_DNA"/>
</dbReference>
<evidence type="ECO:0000256" key="2">
    <source>
        <dbReference type="ARBA" id="ARBA00022475"/>
    </source>
</evidence>
<dbReference type="InterPro" id="IPR038078">
    <property type="entry name" value="PhoU-like_sf"/>
</dbReference>
<dbReference type="SUPFAM" id="SSF109755">
    <property type="entry name" value="PhoU-like"/>
    <property type="match status" value="1"/>
</dbReference>
<keyword evidence="9" id="KW-1185">Reference proteome</keyword>
<dbReference type="Pfam" id="PF01895">
    <property type="entry name" value="PhoU"/>
    <property type="match status" value="2"/>
</dbReference>
<dbReference type="GO" id="GO:0044341">
    <property type="term" value="P:sodium-dependent phosphate transport"/>
    <property type="evidence" value="ECO:0007669"/>
    <property type="project" value="InterPro"/>
</dbReference>
<dbReference type="GO" id="GO:0005886">
    <property type="term" value="C:plasma membrane"/>
    <property type="evidence" value="ECO:0007669"/>
    <property type="project" value="UniProtKB-SubCell"/>
</dbReference>
<evidence type="ECO:0000256" key="3">
    <source>
        <dbReference type="ARBA" id="ARBA00022692"/>
    </source>
</evidence>
<evidence type="ECO:0000256" key="5">
    <source>
        <dbReference type="ARBA" id="ARBA00023136"/>
    </source>
</evidence>
<keyword evidence="4 6" id="KW-1133">Transmembrane helix</keyword>
<feature type="transmembrane region" description="Helical" evidence="6">
    <location>
        <begin position="171"/>
        <end position="196"/>
    </location>
</feature>
<dbReference type="PANTHER" id="PTHR10010">
    <property type="entry name" value="SOLUTE CARRIER FAMILY 34 SODIUM PHOSPHATE , MEMBER 2-RELATED"/>
    <property type="match status" value="1"/>
</dbReference>
<feature type="transmembrane region" description="Helical" evidence="6">
    <location>
        <begin position="87"/>
        <end position="120"/>
    </location>
</feature>
<accession>A0A8J3M9B0</accession>
<evidence type="ECO:0000259" key="7">
    <source>
        <dbReference type="Pfam" id="PF01895"/>
    </source>
</evidence>
<evidence type="ECO:0000313" key="9">
    <source>
        <dbReference type="Proteomes" id="UP000626220"/>
    </source>
</evidence>
<dbReference type="RefSeq" id="WP_189681945.1">
    <property type="nucleotide sequence ID" value="NZ_BNCJ01000016.1"/>
</dbReference>
<organism evidence="8 9">
    <name type="scientific">Seohaeicola zhoushanensis</name>
    <dbReference type="NCBI Taxonomy" id="1569283"/>
    <lineage>
        <taxon>Bacteria</taxon>
        <taxon>Pseudomonadati</taxon>
        <taxon>Pseudomonadota</taxon>
        <taxon>Alphaproteobacteria</taxon>
        <taxon>Rhodobacterales</taxon>
        <taxon>Roseobacteraceae</taxon>
        <taxon>Seohaeicola</taxon>
    </lineage>
</organism>
<evidence type="ECO:0000256" key="1">
    <source>
        <dbReference type="ARBA" id="ARBA00004651"/>
    </source>
</evidence>
<proteinExistence type="predicted"/>
<feature type="transmembrane region" description="Helical" evidence="6">
    <location>
        <begin position="278"/>
        <end position="299"/>
    </location>
</feature>
<feature type="domain" description="PhoU" evidence="7">
    <location>
        <begin position="443"/>
        <end position="526"/>
    </location>
</feature>
<reference evidence="8" key="2">
    <citation type="submission" date="2020-09" db="EMBL/GenBank/DDBJ databases">
        <authorList>
            <person name="Sun Q."/>
            <person name="Kim S."/>
        </authorList>
    </citation>
    <scope>NUCLEOTIDE SEQUENCE</scope>
    <source>
        <strain evidence="8">KCTC 42650</strain>
    </source>
</reference>
<dbReference type="InterPro" id="IPR003841">
    <property type="entry name" value="Na/Pi_transpt"/>
</dbReference>
<keyword evidence="5 6" id="KW-0472">Membrane</keyword>
<keyword evidence="2" id="KW-1003">Cell membrane</keyword>
<keyword evidence="3 6" id="KW-0812">Transmembrane</keyword>
<feature type="transmembrane region" description="Helical" evidence="6">
    <location>
        <begin position="236"/>
        <end position="258"/>
    </location>
</feature>
<comment type="subcellular location">
    <subcellularLocation>
        <location evidence="1">Cell membrane</location>
        <topology evidence="1">Multi-pass membrane protein</topology>
    </subcellularLocation>
</comment>
<dbReference type="Proteomes" id="UP000626220">
    <property type="component" value="Unassembled WGS sequence"/>
</dbReference>
<comment type="caution">
    <text evidence="8">The sequence shown here is derived from an EMBL/GenBank/DDBJ whole genome shotgun (WGS) entry which is preliminary data.</text>
</comment>
<feature type="domain" description="PhoU" evidence="7">
    <location>
        <begin position="340"/>
        <end position="417"/>
    </location>
</feature>
<gene>
    <name evidence="8" type="ORF">GCM10017056_40550</name>
</gene>
<reference evidence="8" key="1">
    <citation type="journal article" date="2014" name="Int. J. Syst. Evol. Microbiol.">
        <title>Complete genome sequence of Corynebacterium casei LMG S-19264T (=DSM 44701T), isolated from a smear-ripened cheese.</title>
        <authorList>
            <consortium name="US DOE Joint Genome Institute (JGI-PGF)"/>
            <person name="Walter F."/>
            <person name="Albersmeier A."/>
            <person name="Kalinowski J."/>
            <person name="Ruckert C."/>
        </authorList>
    </citation>
    <scope>NUCLEOTIDE SEQUENCE</scope>
    <source>
        <strain evidence="8">KCTC 42650</strain>
    </source>
</reference>
<evidence type="ECO:0000313" key="8">
    <source>
        <dbReference type="EMBL" id="GHF65217.1"/>
    </source>
</evidence>
<dbReference type="InterPro" id="IPR026022">
    <property type="entry name" value="PhoU_dom"/>
</dbReference>
<evidence type="ECO:0000256" key="4">
    <source>
        <dbReference type="ARBA" id="ARBA00022989"/>
    </source>
</evidence>
<dbReference type="AlphaFoldDB" id="A0A8J3M9B0"/>
<dbReference type="Gene3D" id="1.20.58.220">
    <property type="entry name" value="Phosphate transport system protein phou homolog 2, domain 2"/>
    <property type="match status" value="1"/>
</dbReference>
<dbReference type="PANTHER" id="PTHR10010:SF46">
    <property type="entry name" value="SODIUM-DEPENDENT PHOSPHATE TRANSPORT PROTEIN 2B"/>
    <property type="match status" value="1"/>
</dbReference>